<accession>D5GE16</accession>
<evidence type="ECO:0000313" key="1">
    <source>
        <dbReference type="EMBL" id="CAZ82759.1"/>
    </source>
</evidence>
<dbReference type="KEGG" id="tml:GSTUM_00001179001"/>
<dbReference type="InParanoid" id="D5GE16"/>
<reference evidence="1 2" key="1">
    <citation type="journal article" date="2010" name="Nature">
        <title>Perigord black truffle genome uncovers evolutionary origins and mechanisms of symbiosis.</title>
        <authorList>
            <person name="Martin F."/>
            <person name="Kohler A."/>
            <person name="Murat C."/>
            <person name="Balestrini R."/>
            <person name="Coutinho P.M."/>
            <person name="Jaillon O."/>
            <person name="Montanini B."/>
            <person name="Morin E."/>
            <person name="Noel B."/>
            <person name="Percudani R."/>
            <person name="Porcel B."/>
            <person name="Rubini A."/>
            <person name="Amicucci A."/>
            <person name="Amselem J."/>
            <person name="Anthouard V."/>
            <person name="Arcioni S."/>
            <person name="Artiguenave F."/>
            <person name="Aury J.M."/>
            <person name="Ballario P."/>
            <person name="Bolchi A."/>
            <person name="Brenna A."/>
            <person name="Brun A."/>
            <person name="Buee M."/>
            <person name="Cantarel B."/>
            <person name="Chevalier G."/>
            <person name="Couloux A."/>
            <person name="Da Silva C."/>
            <person name="Denoeud F."/>
            <person name="Duplessis S."/>
            <person name="Ghignone S."/>
            <person name="Hilselberger B."/>
            <person name="Iotti M."/>
            <person name="Marcais B."/>
            <person name="Mello A."/>
            <person name="Miranda M."/>
            <person name="Pacioni G."/>
            <person name="Quesneville H."/>
            <person name="Riccioni C."/>
            <person name="Ruotolo R."/>
            <person name="Splivallo R."/>
            <person name="Stocchi V."/>
            <person name="Tisserant E."/>
            <person name="Viscomi A.R."/>
            <person name="Zambonelli A."/>
            <person name="Zampieri E."/>
            <person name="Henrissat B."/>
            <person name="Lebrun M.H."/>
            <person name="Paolocci F."/>
            <person name="Bonfante P."/>
            <person name="Ottonello S."/>
            <person name="Wincker P."/>
        </authorList>
    </citation>
    <scope>NUCLEOTIDE SEQUENCE [LARGE SCALE GENOMIC DNA]</scope>
    <source>
        <strain evidence="1 2">Mel28</strain>
    </source>
</reference>
<gene>
    <name evidence="1" type="ORF">GSTUM_00001179001</name>
</gene>
<protein>
    <submittedName>
        <fullName evidence="1">(Perigord truffle) hypothetical protein</fullName>
    </submittedName>
</protein>
<dbReference type="Proteomes" id="UP000006911">
    <property type="component" value="Unassembled WGS sequence"/>
</dbReference>
<dbReference type="HOGENOM" id="CLU_2759640_0_0_1"/>
<dbReference type="EMBL" id="FN430161">
    <property type="protein sequence ID" value="CAZ82759.1"/>
    <property type="molecule type" value="Genomic_DNA"/>
</dbReference>
<sequence length="70" mass="7581">MFRGGGISWRKILLRGFVGKGAFILLCRSLELGNRGELIWICGVLGGCGGEHDMVGGMGTWWGKSRVGNR</sequence>
<dbReference type="AlphaFoldDB" id="D5GE16"/>
<organism evidence="1 2">
    <name type="scientific">Tuber melanosporum (strain Mel28)</name>
    <name type="common">Perigord black truffle</name>
    <dbReference type="NCBI Taxonomy" id="656061"/>
    <lineage>
        <taxon>Eukaryota</taxon>
        <taxon>Fungi</taxon>
        <taxon>Dikarya</taxon>
        <taxon>Ascomycota</taxon>
        <taxon>Pezizomycotina</taxon>
        <taxon>Pezizomycetes</taxon>
        <taxon>Pezizales</taxon>
        <taxon>Tuberaceae</taxon>
        <taxon>Tuber</taxon>
    </lineage>
</organism>
<evidence type="ECO:0000313" key="2">
    <source>
        <dbReference type="Proteomes" id="UP000006911"/>
    </source>
</evidence>
<keyword evidence="2" id="KW-1185">Reference proteome</keyword>
<proteinExistence type="predicted"/>
<name>D5GE16_TUBMM</name>